<organism evidence="1 2">
    <name type="scientific">Diploscapter pachys</name>
    <dbReference type="NCBI Taxonomy" id="2018661"/>
    <lineage>
        <taxon>Eukaryota</taxon>
        <taxon>Metazoa</taxon>
        <taxon>Ecdysozoa</taxon>
        <taxon>Nematoda</taxon>
        <taxon>Chromadorea</taxon>
        <taxon>Rhabditida</taxon>
        <taxon>Rhabditina</taxon>
        <taxon>Rhabditomorpha</taxon>
        <taxon>Rhabditoidea</taxon>
        <taxon>Rhabditidae</taxon>
        <taxon>Diploscapter</taxon>
    </lineage>
</organism>
<proteinExistence type="predicted"/>
<dbReference type="AlphaFoldDB" id="A0A2A2LFL2"/>
<dbReference type="EMBL" id="LIAE01006815">
    <property type="protein sequence ID" value="PAV84857.1"/>
    <property type="molecule type" value="Genomic_DNA"/>
</dbReference>
<comment type="caution">
    <text evidence="1">The sequence shown here is derived from an EMBL/GenBank/DDBJ whole genome shotgun (WGS) entry which is preliminary data.</text>
</comment>
<dbReference type="Proteomes" id="UP000218231">
    <property type="component" value="Unassembled WGS sequence"/>
</dbReference>
<keyword evidence="2" id="KW-1185">Reference proteome</keyword>
<evidence type="ECO:0000313" key="2">
    <source>
        <dbReference type="Proteomes" id="UP000218231"/>
    </source>
</evidence>
<gene>
    <name evidence="1" type="ORF">WR25_06464</name>
</gene>
<sequence length="129" mass="13954">MKRSLLVAVALSTNVRQTSSEWKGPTFSNSSPSASVMALGSTRLRPAALSLPGPALATTTARRAARAMRVRVRIVTMELSWKLFLARSCSDEGRETGEQLTATLLLVDAAHLPDLPFIGYWKTKNDPVG</sequence>
<reference evidence="1 2" key="1">
    <citation type="journal article" date="2017" name="Curr. Biol.">
        <title>Genome architecture and evolution of a unichromosomal asexual nematode.</title>
        <authorList>
            <person name="Fradin H."/>
            <person name="Zegar C."/>
            <person name="Gutwein M."/>
            <person name="Lucas J."/>
            <person name="Kovtun M."/>
            <person name="Corcoran D."/>
            <person name="Baugh L.R."/>
            <person name="Kiontke K."/>
            <person name="Gunsalus K."/>
            <person name="Fitch D.H."/>
            <person name="Piano F."/>
        </authorList>
    </citation>
    <scope>NUCLEOTIDE SEQUENCE [LARGE SCALE GENOMIC DNA]</scope>
    <source>
        <strain evidence="1">PF1309</strain>
    </source>
</reference>
<protein>
    <submittedName>
        <fullName evidence="1">Uncharacterized protein</fullName>
    </submittedName>
</protein>
<evidence type="ECO:0000313" key="1">
    <source>
        <dbReference type="EMBL" id="PAV84857.1"/>
    </source>
</evidence>
<name>A0A2A2LFL2_9BILA</name>
<accession>A0A2A2LFL2</accession>